<evidence type="ECO:0000313" key="2">
    <source>
        <dbReference type="EMBL" id="VAV87469.1"/>
    </source>
</evidence>
<dbReference type="InterPro" id="IPR019734">
    <property type="entry name" value="TPR_rpt"/>
</dbReference>
<dbReference type="InterPro" id="IPR014162">
    <property type="entry name" value="CpoB_C"/>
</dbReference>
<dbReference type="Pfam" id="PF13432">
    <property type="entry name" value="TPR_16"/>
    <property type="match status" value="1"/>
</dbReference>
<dbReference type="Gene3D" id="1.25.40.10">
    <property type="entry name" value="Tetratricopeptide repeat domain"/>
    <property type="match status" value="1"/>
</dbReference>
<sequence>MRSLISVLLLFWLVSLTPAQAAESRKELGLRLDALTQRLMVLEERMLTGDPAAIRLGQRIDDLEAQLRNQVGENERLRFENSRQRNDIDALRRELDLLNQDMSAARKDAATARRAVGTYITGGDGAMIAPPQIADETHADADADQVMSGAEARFGEARQLLENGFFDQAYASLDGFVIDFPKDKLAGEALFWLGEIEMVRGNPSDAAQQYLASLKDFRKGKRAPDAMVKLAAAFSRMGDKAEACRTLKLFPKEYPKASEAVRTKADIEHRRAGCAG</sequence>
<feature type="coiled-coil region" evidence="1">
    <location>
        <begin position="25"/>
        <end position="115"/>
    </location>
</feature>
<dbReference type="HAMAP" id="MF_02066">
    <property type="entry name" value="CpoB"/>
    <property type="match status" value="1"/>
</dbReference>
<dbReference type="NCBIfam" id="TIGR02795">
    <property type="entry name" value="tol_pal_ybgF"/>
    <property type="match status" value="1"/>
</dbReference>
<dbReference type="Pfam" id="PF13174">
    <property type="entry name" value="TPR_6"/>
    <property type="match status" value="1"/>
</dbReference>
<dbReference type="GO" id="GO:0051301">
    <property type="term" value="P:cell division"/>
    <property type="evidence" value="ECO:0007669"/>
    <property type="project" value="InterPro"/>
</dbReference>
<gene>
    <name evidence="2" type="ORF">MNBD_ALPHA06-184</name>
</gene>
<accession>A0A3B0R5H4</accession>
<dbReference type="AlphaFoldDB" id="A0A3B0R5H4"/>
<dbReference type="InterPro" id="IPR034706">
    <property type="entry name" value="CpoB"/>
</dbReference>
<dbReference type="InterPro" id="IPR011990">
    <property type="entry name" value="TPR-like_helical_dom_sf"/>
</dbReference>
<proteinExistence type="inferred from homology"/>
<name>A0A3B0R5H4_9ZZZZ</name>
<keyword evidence="1" id="KW-0175">Coiled coil</keyword>
<reference evidence="2" key="1">
    <citation type="submission" date="2018-06" db="EMBL/GenBank/DDBJ databases">
        <authorList>
            <person name="Zhirakovskaya E."/>
        </authorList>
    </citation>
    <scope>NUCLEOTIDE SEQUENCE</scope>
</reference>
<evidence type="ECO:0000256" key="1">
    <source>
        <dbReference type="SAM" id="Coils"/>
    </source>
</evidence>
<dbReference type="EMBL" id="UOEE01000038">
    <property type="protein sequence ID" value="VAV87469.1"/>
    <property type="molecule type" value="Genomic_DNA"/>
</dbReference>
<protein>
    <recommendedName>
        <fullName evidence="3">Cell division coordinator CpoB</fullName>
    </recommendedName>
</protein>
<organism evidence="2">
    <name type="scientific">hydrothermal vent metagenome</name>
    <dbReference type="NCBI Taxonomy" id="652676"/>
    <lineage>
        <taxon>unclassified sequences</taxon>
        <taxon>metagenomes</taxon>
        <taxon>ecological metagenomes</taxon>
    </lineage>
</organism>
<dbReference type="SUPFAM" id="SSF48452">
    <property type="entry name" value="TPR-like"/>
    <property type="match status" value="1"/>
</dbReference>
<evidence type="ECO:0008006" key="3">
    <source>
        <dbReference type="Google" id="ProtNLM"/>
    </source>
</evidence>